<comment type="caution">
    <text evidence="3">The sequence shown here is derived from an EMBL/GenBank/DDBJ whole genome shotgun (WGS) entry which is preliminary data.</text>
</comment>
<name>A0A7K1GB16_9FLAO</name>
<accession>A0A7K1GB16</accession>
<dbReference type="EMBL" id="WJYA01000004">
    <property type="protein sequence ID" value="MTE26496.1"/>
    <property type="molecule type" value="Genomic_DNA"/>
</dbReference>
<evidence type="ECO:0000313" key="3">
    <source>
        <dbReference type="EMBL" id="MTE26496.1"/>
    </source>
</evidence>
<evidence type="ECO:0000313" key="4">
    <source>
        <dbReference type="Proteomes" id="UP000447545"/>
    </source>
</evidence>
<reference evidence="3 4" key="1">
    <citation type="submission" date="2019-11" db="EMBL/GenBank/DDBJ databases">
        <title>Winogradskyella ouciana sp. nov., isolated from the hadal seawater of the Mariana Trench.</title>
        <authorList>
            <person name="Liu R."/>
        </authorList>
    </citation>
    <scope>NUCLEOTIDE SEQUENCE [LARGE SCALE GENOMIC DNA]</scope>
    <source>
        <strain evidence="3 4">ZXX205</strain>
    </source>
</reference>
<dbReference type="SUPFAM" id="SSF82771">
    <property type="entry name" value="GIY-YIG endonuclease"/>
    <property type="match status" value="1"/>
</dbReference>
<comment type="similarity">
    <text evidence="1">Belongs to the UPF0213 family.</text>
</comment>
<dbReference type="InterPro" id="IPR035901">
    <property type="entry name" value="GIY-YIG_endonuc_sf"/>
</dbReference>
<keyword evidence="4" id="KW-1185">Reference proteome</keyword>
<gene>
    <name evidence="3" type="ORF">F1003_06075</name>
</gene>
<dbReference type="Pfam" id="PF01541">
    <property type="entry name" value="GIY-YIG"/>
    <property type="match status" value="1"/>
</dbReference>
<dbReference type="CDD" id="cd10456">
    <property type="entry name" value="GIY-YIG_UPF0213"/>
    <property type="match status" value="1"/>
</dbReference>
<dbReference type="SMART" id="SM00465">
    <property type="entry name" value="GIYc"/>
    <property type="match status" value="1"/>
</dbReference>
<dbReference type="PANTHER" id="PTHR34477:SF1">
    <property type="entry name" value="UPF0213 PROTEIN YHBQ"/>
    <property type="match status" value="1"/>
</dbReference>
<proteinExistence type="inferred from homology"/>
<dbReference type="Proteomes" id="UP000447545">
    <property type="component" value="Unassembled WGS sequence"/>
</dbReference>
<evidence type="ECO:0000256" key="1">
    <source>
        <dbReference type="ARBA" id="ARBA00007435"/>
    </source>
</evidence>
<dbReference type="InterPro" id="IPR050190">
    <property type="entry name" value="UPF0213_domain"/>
</dbReference>
<evidence type="ECO:0000259" key="2">
    <source>
        <dbReference type="PROSITE" id="PS50164"/>
    </source>
</evidence>
<dbReference type="InterPro" id="IPR000305">
    <property type="entry name" value="GIY-YIG_endonuc"/>
</dbReference>
<feature type="domain" description="GIY-YIG" evidence="2">
    <location>
        <begin position="2"/>
        <end position="77"/>
    </location>
</feature>
<protein>
    <submittedName>
        <fullName evidence="3">GIY-YIG nuclease family protein</fullName>
    </submittedName>
</protein>
<dbReference type="AlphaFoldDB" id="A0A7K1GB16"/>
<organism evidence="3 4">
    <name type="scientific">Winogradskyella ouciana</name>
    <dbReference type="NCBI Taxonomy" id="2608631"/>
    <lineage>
        <taxon>Bacteria</taxon>
        <taxon>Pseudomonadati</taxon>
        <taxon>Bacteroidota</taxon>
        <taxon>Flavobacteriia</taxon>
        <taxon>Flavobacteriales</taxon>
        <taxon>Flavobacteriaceae</taxon>
        <taxon>Winogradskyella</taxon>
    </lineage>
</organism>
<dbReference type="PANTHER" id="PTHR34477">
    <property type="entry name" value="UPF0213 PROTEIN YHBQ"/>
    <property type="match status" value="1"/>
</dbReference>
<dbReference type="PROSITE" id="PS50164">
    <property type="entry name" value="GIY_YIG"/>
    <property type="match status" value="1"/>
</dbReference>
<dbReference type="RefSeq" id="WP_155088316.1">
    <property type="nucleotide sequence ID" value="NZ_WJYA01000004.1"/>
</dbReference>
<dbReference type="Gene3D" id="3.40.1440.10">
    <property type="entry name" value="GIY-YIG endonuclease"/>
    <property type="match status" value="1"/>
</dbReference>
<sequence length="114" mass="13390">MPKGYVYILKCSEGSYYTGSTIDIETRINEHNDGKGANHTKKRLPVELVYLEEFQRIDDAFYREKQIQGWSRAKKEALIKNNFESLRKLSECKNDSHYKLWLRLRSATENLTNG</sequence>